<evidence type="ECO:0000256" key="6">
    <source>
        <dbReference type="ARBA" id="ARBA00038076"/>
    </source>
</evidence>
<dbReference type="InterPro" id="IPR017800">
    <property type="entry name" value="ADOP"/>
</dbReference>
<feature type="domain" description="MacB-like periplasmic core" evidence="10">
    <location>
        <begin position="100"/>
        <end position="318"/>
    </location>
</feature>
<dbReference type="Pfam" id="PF02687">
    <property type="entry name" value="FtsX"/>
    <property type="match status" value="2"/>
</dbReference>
<evidence type="ECO:0000259" key="9">
    <source>
        <dbReference type="Pfam" id="PF02687"/>
    </source>
</evidence>
<keyword evidence="12" id="KW-1185">Reference proteome</keyword>
<dbReference type="InterPro" id="IPR025857">
    <property type="entry name" value="MacB_PCD"/>
</dbReference>
<evidence type="ECO:0000256" key="5">
    <source>
        <dbReference type="ARBA" id="ARBA00023136"/>
    </source>
</evidence>
<evidence type="ECO:0000256" key="1">
    <source>
        <dbReference type="ARBA" id="ARBA00004651"/>
    </source>
</evidence>
<evidence type="ECO:0000256" key="2">
    <source>
        <dbReference type="ARBA" id="ARBA00022475"/>
    </source>
</evidence>
<evidence type="ECO:0000256" key="7">
    <source>
        <dbReference type="SAM" id="MobiDB-lite"/>
    </source>
</evidence>
<dbReference type="Pfam" id="PF12704">
    <property type="entry name" value="MacB_PCD"/>
    <property type="match status" value="2"/>
</dbReference>
<feature type="transmembrane region" description="Helical" evidence="8">
    <location>
        <begin position="95"/>
        <end position="120"/>
    </location>
</feature>
<evidence type="ECO:0000256" key="4">
    <source>
        <dbReference type="ARBA" id="ARBA00022989"/>
    </source>
</evidence>
<dbReference type="OrthoDB" id="5711186at2"/>
<feature type="transmembrane region" description="Helical" evidence="8">
    <location>
        <begin position="817"/>
        <end position="840"/>
    </location>
</feature>
<dbReference type="EMBL" id="CP002467">
    <property type="protein sequence ID" value="ADV84963.1"/>
    <property type="molecule type" value="Genomic_DNA"/>
</dbReference>
<dbReference type="PANTHER" id="PTHR30572:SF4">
    <property type="entry name" value="ABC TRANSPORTER PERMEASE YTRF"/>
    <property type="match status" value="1"/>
</dbReference>
<feature type="transmembrane region" description="Helical" evidence="8">
    <location>
        <begin position="505"/>
        <end position="527"/>
    </location>
</feature>
<comment type="similarity">
    <text evidence="6">Belongs to the ABC-4 integral membrane protein family.</text>
</comment>
<dbReference type="AlphaFoldDB" id="E8V672"/>
<gene>
    <name evidence="11" type="ordered locus">AciPR4_4218</name>
</gene>
<evidence type="ECO:0000259" key="10">
    <source>
        <dbReference type="Pfam" id="PF12704"/>
    </source>
</evidence>
<feature type="transmembrane region" description="Helical" evidence="8">
    <location>
        <begin position="413"/>
        <end position="433"/>
    </location>
</feature>
<feature type="transmembrane region" description="Helical" evidence="8">
    <location>
        <begin position="453"/>
        <end position="477"/>
    </location>
</feature>
<sequence length="892" mass="95917">MFERLRSLFSSLFRVRAHRSEFEAGMSEELSFHIEQYTEELIQTGLSPSEAARRARIEFGGRNSIEGECREARGLHWFDELGRQMRYASRMLRKTPGFTTTALLTLAVCLGANLTIFAVINSVLLRPLPFPESDRLVTLFNTYPKAGVDRDGSSVTNYYERRGRIPAFASTSIYRYSTAIVGESGSTERAQAMRVSPEFFSTLGRGPVEGRGFKEEETSYGSDHEVVITDAFWRHSVNADPHIIGKKIRVDGNPTTVIGILPPDFRFLSSEARLYFPLASSLGERGPLQRHNGGNSTQMIARLAPGMRLTQAQEQIDAQNARLEVDDPQGKMLADAGFRTLVVPLHADHVASIRPTLLLLQAGALTLLLIGTVNLGNLFLVRAGSRAKEHAVRQALGASRKHIASEVMVETTLLTLGGGLLGLAVAAGGIRLLSVLGAESLPLGSQIVFDARLATVALAAAIALGVLLAVPIAWLNLRRPLGDALQSEGRSGTSARATQSLRQGFVISQIALAFMLLAGAGLLGISLQRSMEVSPGFRPDHILTGKIVFALKSYSDGLARVAFTEKLVDQVAHLPGVLSAGVVTNVPLSGNSGKSAATIQGRSPQPGESPRGHYSYGVGGDYFKTMGFALLEGRFLTGTDSRSTQRVCVVDQDFAHYYWPNGSALGHRLFEGGEQRNDAEAFTIVGVVGSVKQAGLTDEVAQGAIYYPYSFHSGDIFVAVRSSLPPESLGLTLQGAVRQIDPDLPVNDVRTMEARMTDSLAARRTPALLAALFSAIALLLVAIGSYGVLSYAVEQQRREIGVRMALGAQPGQIRNQFLLLALRLLAYGVLLGGIGAWLTGRAMQTLLFHVPAFNLAILLGAAGVMGVVSIVACLLPSYRAARTSIVEAIRAA</sequence>
<keyword evidence="5 8" id="KW-0472">Membrane</keyword>
<accession>E8V672</accession>
<evidence type="ECO:0000256" key="3">
    <source>
        <dbReference type="ARBA" id="ARBA00022692"/>
    </source>
</evidence>
<dbReference type="HOGENOM" id="CLU_009433_1_0_0"/>
<evidence type="ECO:0000313" key="12">
    <source>
        <dbReference type="Proteomes" id="UP000006844"/>
    </source>
</evidence>
<dbReference type="Proteomes" id="UP000006844">
    <property type="component" value="Chromosome"/>
</dbReference>
<feature type="domain" description="ABC3 transporter permease C-terminal" evidence="9">
    <location>
        <begin position="772"/>
        <end position="884"/>
    </location>
</feature>
<reference evidence="11 12" key="1">
    <citation type="journal article" date="2012" name="Stand. Genomic Sci.">
        <title>Complete genome sequence of Terriglobus saanensis type strain SP1PR4(T), an Acidobacteria from tundra soil.</title>
        <authorList>
            <person name="Rawat S.R."/>
            <person name="Mannisto M.K."/>
            <person name="Starovoytov V."/>
            <person name="Goodwin L."/>
            <person name="Nolan M."/>
            <person name="Hauser L."/>
            <person name="Land M."/>
            <person name="Davenport K.W."/>
            <person name="Woyke T."/>
            <person name="Haggblom M.M."/>
        </authorList>
    </citation>
    <scope>NUCLEOTIDE SEQUENCE</scope>
    <source>
        <strain evidence="12">ATCC BAA-1853 / DSM 23119 / SP1PR4</strain>
    </source>
</reference>
<feature type="transmembrane region" description="Helical" evidence="8">
    <location>
        <begin position="767"/>
        <end position="789"/>
    </location>
</feature>
<dbReference type="GO" id="GO:0022857">
    <property type="term" value="F:transmembrane transporter activity"/>
    <property type="evidence" value="ECO:0007669"/>
    <property type="project" value="TreeGrafter"/>
</dbReference>
<dbReference type="NCBIfam" id="TIGR03434">
    <property type="entry name" value="ADOP"/>
    <property type="match status" value="1"/>
</dbReference>
<evidence type="ECO:0000256" key="8">
    <source>
        <dbReference type="SAM" id="Phobius"/>
    </source>
</evidence>
<dbReference type="InterPro" id="IPR003838">
    <property type="entry name" value="ABC3_permease_C"/>
</dbReference>
<name>E8V672_TERSS</name>
<evidence type="ECO:0000313" key="11">
    <source>
        <dbReference type="EMBL" id="ADV84963.1"/>
    </source>
</evidence>
<dbReference type="STRING" id="401053.AciPR4_4218"/>
<dbReference type="GO" id="GO:0005886">
    <property type="term" value="C:plasma membrane"/>
    <property type="evidence" value="ECO:0007669"/>
    <property type="project" value="UniProtKB-SubCell"/>
</dbReference>
<organism evidence="11 12">
    <name type="scientific">Terriglobus saanensis (strain ATCC BAA-1853 / DSM 23119 / SP1PR4)</name>
    <dbReference type="NCBI Taxonomy" id="401053"/>
    <lineage>
        <taxon>Bacteria</taxon>
        <taxon>Pseudomonadati</taxon>
        <taxon>Acidobacteriota</taxon>
        <taxon>Terriglobia</taxon>
        <taxon>Terriglobales</taxon>
        <taxon>Acidobacteriaceae</taxon>
        <taxon>Terriglobus</taxon>
    </lineage>
</organism>
<feature type="transmembrane region" description="Helical" evidence="8">
    <location>
        <begin position="852"/>
        <end position="875"/>
    </location>
</feature>
<keyword evidence="2" id="KW-1003">Cell membrane</keyword>
<dbReference type="RefSeq" id="WP_013570693.1">
    <property type="nucleotide sequence ID" value="NC_014963.1"/>
</dbReference>
<keyword evidence="4 8" id="KW-1133">Transmembrane helix</keyword>
<feature type="transmembrane region" description="Helical" evidence="8">
    <location>
        <begin position="358"/>
        <end position="380"/>
    </location>
</feature>
<comment type="subcellular location">
    <subcellularLocation>
        <location evidence="1">Cell membrane</location>
        <topology evidence="1">Multi-pass membrane protein</topology>
    </subcellularLocation>
</comment>
<dbReference type="PANTHER" id="PTHR30572">
    <property type="entry name" value="MEMBRANE COMPONENT OF TRANSPORTER-RELATED"/>
    <property type="match status" value="1"/>
</dbReference>
<proteinExistence type="inferred from homology"/>
<feature type="domain" description="MacB-like periplasmic core" evidence="10">
    <location>
        <begin position="510"/>
        <end position="722"/>
    </location>
</feature>
<dbReference type="InterPro" id="IPR050250">
    <property type="entry name" value="Macrolide_Exporter_MacB"/>
</dbReference>
<dbReference type="InterPro" id="IPR047928">
    <property type="entry name" value="Perm_prefix_1"/>
</dbReference>
<feature type="domain" description="ABC3 transporter permease C-terminal" evidence="9">
    <location>
        <begin position="364"/>
        <end position="479"/>
    </location>
</feature>
<feature type="region of interest" description="Disordered" evidence="7">
    <location>
        <begin position="593"/>
        <end position="612"/>
    </location>
</feature>
<feature type="compositionally biased region" description="Polar residues" evidence="7">
    <location>
        <begin position="593"/>
        <end position="603"/>
    </location>
</feature>
<dbReference type="NCBIfam" id="NF038403">
    <property type="entry name" value="perm_prefix_1"/>
    <property type="match status" value="1"/>
</dbReference>
<dbReference type="eggNOG" id="COG0577">
    <property type="taxonomic scope" value="Bacteria"/>
</dbReference>
<protein>
    <submittedName>
        <fullName evidence="11">Permease</fullName>
    </submittedName>
</protein>
<keyword evidence="3 8" id="KW-0812">Transmembrane</keyword>
<dbReference type="KEGG" id="tsa:AciPR4_4218"/>